<accession>A0A7J8QG67</accession>
<evidence type="ECO:0000313" key="1">
    <source>
        <dbReference type="EMBL" id="MBA0600260.1"/>
    </source>
</evidence>
<dbReference type="AlphaFoldDB" id="A0A7J8QG67"/>
<protein>
    <submittedName>
        <fullName evidence="1">Uncharacterized protein</fullName>
    </submittedName>
</protein>
<proteinExistence type="predicted"/>
<name>A0A7J8QG67_GOSRA</name>
<dbReference type="Proteomes" id="UP000593578">
    <property type="component" value="Unassembled WGS sequence"/>
</dbReference>
<sequence>MRSNDVGEEDHLMAVDEIGISIGIEKPANSRVSFKDMLLGASSDTEKNMIEQDNDDLQLLDGDVTTGTEDGLPSIRFFDKSVLKSIEETIGHAIKLNVNTGSTQKGRFVHSCSSVSNRVPVLGEMNQENLILYENKKDSDMFRPWMMNQAINGESNPTDSAKLKGKGVAIYKNPLGEEGPTPRDSDEQIQDFGVPRSLVEEIAMGQGLDQEKWIRR</sequence>
<organism evidence="1 2">
    <name type="scientific">Gossypium raimondii</name>
    <name type="common">Peruvian cotton</name>
    <name type="synonym">Gossypium klotzschianum subsp. raimondii</name>
    <dbReference type="NCBI Taxonomy" id="29730"/>
    <lineage>
        <taxon>Eukaryota</taxon>
        <taxon>Viridiplantae</taxon>
        <taxon>Streptophyta</taxon>
        <taxon>Embryophyta</taxon>
        <taxon>Tracheophyta</taxon>
        <taxon>Spermatophyta</taxon>
        <taxon>Magnoliopsida</taxon>
        <taxon>eudicotyledons</taxon>
        <taxon>Gunneridae</taxon>
        <taxon>Pentapetalae</taxon>
        <taxon>rosids</taxon>
        <taxon>malvids</taxon>
        <taxon>Malvales</taxon>
        <taxon>Malvaceae</taxon>
        <taxon>Malvoideae</taxon>
        <taxon>Gossypium</taxon>
    </lineage>
</organism>
<comment type="caution">
    <text evidence="1">The sequence shown here is derived from an EMBL/GenBank/DDBJ whole genome shotgun (WGS) entry which is preliminary data.</text>
</comment>
<dbReference type="EMBL" id="JABEZZ010000011">
    <property type="protein sequence ID" value="MBA0600260.1"/>
    <property type="molecule type" value="Genomic_DNA"/>
</dbReference>
<reference evidence="1 2" key="1">
    <citation type="journal article" date="2019" name="Genome Biol. Evol.">
        <title>Insights into the evolution of the New World diploid cottons (Gossypium, subgenus Houzingenia) based on genome sequencing.</title>
        <authorList>
            <person name="Grover C.E."/>
            <person name="Arick M.A. 2nd"/>
            <person name="Thrash A."/>
            <person name="Conover J.L."/>
            <person name="Sanders W.S."/>
            <person name="Peterson D.G."/>
            <person name="Frelichowski J.E."/>
            <person name="Scheffler J.A."/>
            <person name="Scheffler B.E."/>
            <person name="Wendel J.F."/>
        </authorList>
    </citation>
    <scope>NUCLEOTIDE SEQUENCE [LARGE SCALE GENOMIC DNA]</scope>
    <source>
        <strain evidence="1">8</strain>
        <tissue evidence="1">Leaf</tissue>
    </source>
</reference>
<gene>
    <name evidence="1" type="ORF">Gorai_006455</name>
</gene>
<evidence type="ECO:0000313" key="2">
    <source>
        <dbReference type="Proteomes" id="UP000593578"/>
    </source>
</evidence>